<evidence type="ECO:0000313" key="1">
    <source>
        <dbReference type="EMBL" id="KAF5188221.1"/>
    </source>
</evidence>
<name>A0A7J6VTX1_THATH</name>
<dbReference type="AlphaFoldDB" id="A0A7J6VTX1"/>
<evidence type="ECO:0000313" key="3">
    <source>
        <dbReference type="Proteomes" id="UP000554482"/>
    </source>
</evidence>
<proteinExistence type="predicted"/>
<sequence length="60" mass="6692">MQPNYQLNAMGRPVASRNVPISTIYLSTHKKSGFPPVSLNPAQQTRQPPLPWLAHIQITV</sequence>
<organism evidence="1 3">
    <name type="scientific">Thalictrum thalictroides</name>
    <name type="common">Rue-anemone</name>
    <name type="synonym">Anemone thalictroides</name>
    <dbReference type="NCBI Taxonomy" id="46969"/>
    <lineage>
        <taxon>Eukaryota</taxon>
        <taxon>Viridiplantae</taxon>
        <taxon>Streptophyta</taxon>
        <taxon>Embryophyta</taxon>
        <taxon>Tracheophyta</taxon>
        <taxon>Spermatophyta</taxon>
        <taxon>Magnoliopsida</taxon>
        <taxon>Ranunculales</taxon>
        <taxon>Ranunculaceae</taxon>
        <taxon>Thalictroideae</taxon>
        <taxon>Thalictrum</taxon>
    </lineage>
</organism>
<dbReference type="EMBL" id="JABWDY010019381">
    <property type="protein sequence ID" value="KAF5193968.1"/>
    <property type="molecule type" value="Genomic_DNA"/>
</dbReference>
<accession>A0A7J6VTX1</accession>
<gene>
    <name evidence="2" type="ORF">FRX31_016445</name>
    <name evidence="1" type="ORF">FRX31_022193</name>
</gene>
<evidence type="ECO:0000313" key="2">
    <source>
        <dbReference type="EMBL" id="KAF5193968.1"/>
    </source>
</evidence>
<protein>
    <submittedName>
        <fullName evidence="1">Uncharacterized protein</fullName>
    </submittedName>
</protein>
<dbReference type="Proteomes" id="UP000554482">
    <property type="component" value="Unassembled WGS sequence"/>
</dbReference>
<keyword evidence="3" id="KW-1185">Reference proteome</keyword>
<reference evidence="1 3" key="1">
    <citation type="submission" date="2020-06" db="EMBL/GenBank/DDBJ databases">
        <title>Transcriptomic and genomic resources for Thalictrum thalictroides and T. hernandezii: Facilitating candidate gene discovery in an emerging model plant lineage.</title>
        <authorList>
            <person name="Arias T."/>
            <person name="Riano-Pachon D.M."/>
            <person name="Di Stilio V.S."/>
        </authorList>
    </citation>
    <scope>NUCLEOTIDE SEQUENCE [LARGE SCALE GENOMIC DNA]</scope>
    <source>
        <strain evidence="3">cv. WT478/WT964</strain>
        <strain evidence="1">WT478/WT964</strain>
        <tissue evidence="1">Leaves</tissue>
    </source>
</reference>
<dbReference type="EMBL" id="JABWDY010027050">
    <property type="protein sequence ID" value="KAF5188221.1"/>
    <property type="molecule type" value="Genomic_DNA"/>
</dbReference>
<comment type="caution">
    <text evidence="1">The sequence shown here is derived from an EMBL/GenBank/DDBJ whole genome shotgun (WGS) entry which is preliminary data.</text>
</comment>